<dbReference type="GO" id="GO:0070012">
    <property type="term" value="F:oligopeptidase activity"/>
    <property type="evidence" value="ECO:0007669"/>
    <property type="project" value="TreeGrafter"/>
</dbReference>
<dbReference type="InterPro" id="IPR051167">
    <property type="entry name" value="Prolyl_oligopep/macrocyclase"/>
</dbReference>
<evidence type="ECO:0000313" key="4">
    <source>
        <dbReference type="Proteomes" id="UP000249066"/>
    </source>
</evidence>
<dbReference type="GO" id="GO:0005829">
    <property type="term" value="C:cytosol"/>
    <property type="evidence" value="ECO:0007669"/>
    <property type="project" value="TreeGrafter"/>
</dbReference>
<dbReference type="EMBL" id="QFNN01000157">
    <property type="protein sequence ID" value="PZO86979.1"/>
    <property type="molecule type" value="Genomic_DNA"/>
</dbReference>
<organism evidence="3 4">
    <name type="scientific">Sphingomonas sanxanigenens</name>
    <dbReference type="NCBI Taxonomy" id="397260"/>
    <lineage>
        <taxon>Bacteria</taxon>
        <taxon>Pseudomonadati</taxon>
        <taxon>Pseudomonadota</taxon>
        <taxon>Alphaproteobacteria</taxon>
        <taxon>Sphingomonadales</taxon>
        <taxon>Sphingomonadaceae</taxon>
        <taxon>Sphingomonas</taxon>
    </lineage>
</organism>
<dbReference type="AlphaFoldDB" id="A0A2W5A3I5"/>
<dbReference type="Pfam" id="PF02897">
    <property type="entry name" value="Peptidase_S9_N"/>
    <property type="match status" value="1"/>
</dbReference>
<feature type="chain" id="PRO_5016011280" evidence="1">
    <location>
        <begin position="21"/>
        <end position="461"/>
    </location>
</feature>
<accession>A0A2W5A3I5</accession>
<evidence type="ECO:0000256" key="1">
    <source>
        <dbReference type="SAM" id="SignalP"/>
    </source>
</evidence>
<feature type="non-terminal residue" evidence="3">
    <location>
        <position position="461"/>
    </location>
</feature>
<proteinExistence type="predicted"/>
<evidence type="ECO:0000259" key="2">
    <source>
        <dbReference type="Pfam" id="PF02897"/>
    </source>
</evidence>
<protein>
    <submittedName>
        <fullName evidence="3">S9 family peptidase</fullName>
    </submittedName>
</protein>
<feature type="domain" description="Peptidase S9A N-terminal" evidence="2">
    <location>
        <begin position="34"/>
        <end position="438"/>
    </location>
</feature>
<dbReference type="PANTHER" id="PTHR42881:SF2">
    <property type="entry name" value="PROLYL ENDOPEPTIDASE"/>
    <property type="match status" value="1"/>
</dbReference>
<dbReference type="SUPFAM" id="SSF50993">
    <property type="entry name" value="Peptidase/esterase 'gauge' domain"/>
    <property type="match status" value="1"/>
</dbReference>
<feature type="signal peptide" evidence="1">
    <location>
        <begin position="1"/>
        <end position="20"/>
    </location>
</feature>
<comment type="caution">
    <text evidence="3">The sequence shown here is derived from an EMBL/GenBank/DDBJ whole genome shotgun (WGS) entry which is preliminary data.</text>
</comment>
<reference evidence="3 4" key="1">
    <citation type="submission" date="2017-08" db="EMBL/GenBank/DDBJ databases">
        <title>Infants hospitalized years apart are colonized by the same room-sourced microbial strains.</title>
        <authorList>
            <person name="Brooks B."/>
            <person name="Olm M.R."/>
            <person name="Firek B.A."/>
            <person name="Baker R."/>
            <person name="Thomas B.C."/>
            <person name="Morowitz M.J."/>
            <person name="Banfield J.F."/>
        </authorList>
    </citation>
    <scope>NUCLEOTIDE SEQUENCE [LARGE SCALE GENOMIC DNA]</scope>
    <source>
        <strain evidence="3">S2_018_000_R2_101</strain>
    </source>
</reference>
<sequence length="461" mass="51482">MRRAFLLSLLLASAMTPADAQTPASAAAKLTYPDTERDGVVDTQFGIVVSDPYRWLENDVRRDARVRDWVTAENRVTDAYLATLPGRDLFRRRMIELFDYERYGLPVRKGSRYFYTHNSGLQNQSPLYVRESLDGPERLLIDPNGWAKDGANALADWQPSDDGAHVAYAVQEGGSDWRTIHVLDVVTGQLLPDHVDWVKFSGLDWADDGSGFYYSRFPTPADGAKFQAVNENQAVYYHRLGTPQADDRLIYATPDRPKLNHGARVSDDGRWLVVTSSEGTDDRYEVTLVDLKDAQAKPRTLIPGLVNNWSYIGNRGAIFYFATNAGAPRLRIVTIDVSQPDPKAKVIVEEDLATLDGAALVGDTLMLDYLVDARSEVRRYGLDGRKMGKVDLPGIGSAAGFRGEPGSSETFFAFTSFARPSTIYRYDADKGKATVWAAPRVSFNPEDYRVEQQFFFSRDGT</sequence>
<dbReference type="Proteomes" id="UP000249066">
    <property type="component" value="Unassembled WGS sequence"/>
</dbReference>
<dbReference type="GO" id="GO:0004252">
    <property type="term" value="F:serine-type endopeptidase activity"/>
    <property type="evidence" value="ECO:0007669"/>
    <property type="project" value="InterPro"/>
</dbReference>
<dbReference type="PANTHER" id="PTHR42881">
    <property type="entry name" value="PROLYL ENDOPEPTIDASE"/>
    <property type="match status" value="1"/>
</dbReference>
<evidence type="ECO:0000313" key="3">
    <source>
        <dbReference type="EMBL" id="PZO86979.1"/>
    </source>
</evidence>
<dbReference type="InterPro" id="IPR023302">
    <property type="entry name" value="Pept_S9A_N"/>
</dbReference>
<gene>
    <name evidence="3" type="ORF">DI623_15595</name>
</gene>
<keyword evidence="1" id="KW-0732">Signal</keyword>
<dbReference type="Gene3D" id="2.130.10.120">
    <property type="entry name" value="Prolyl oligopeptidase, N-terminal domain"/>
    <property type="match status" value="1"/>
</dbReference>
<name>A0A2W5A3I5_9SPHN</name>